<dbReference type="AlphaFoldDB" id="A0AAD5SBM0"/>
<dbReference type="InterPro" id="IPR049168">
    <property type="entry name" value="Glyco_hydro_134"/>
</dbReference>
<proteinExistence type="predicted"/>
<dbReference type="Proteomes" id="UP001212841">
    <property type="component" value="Unassembled WGS sequence"/>
</dbReference>
<protein>
    <recommendedName>
        <fullName evidence="2">ShKT domain-containing protein</fullName>
    </recommendedName>
</protein>
<dbReference type="PROSITE" id="PS51670">
    <property type="entry name" value="SHKT"/>
    <property type="match status" value="1"/>
</dbReference>
<evidence type="ECO:0000256" key="1">
    <source>
        <dbReference type="SAM" id="SignalP"/>
    </source>
</evidence>
<gene>
    <name evidence="3" type="ORF">HK097_008637</name>
</gene>
<evidence type="ECO:0000313" key="3">
    <source>
        <dbReference type="EMBL" id="KAJ3050402.1"/>
    </source>
</evidence>
<evidence type="ECO:0000259" key="2">
    <source>
        <dbReference type="PROSITE" id="PS51670"/>
    </source>
</evidence>
<accession>A0AAD5SBM0</accession>
<organism evidence="3 4">
    <name type="scientific">Rhizophlyctis rosea</name>
    <dbReference type="NCBI Taxonomy" id="64517"/>
    <lineage>
        <taxon>Eukaryota</taxon>
        <taxon>Fungi</taxon>
        <taxon>Fungi incertae sedis</taxon>
        <taxon>Chytridiomycota</taxon>
        <taxon>Chytridiomycota incertae sedis</taxon>
        <taxon>Chytridiomycetes</taxon>
        <taxon>Rhizophlyctidales</taxon>
        <taxon>Rhizophlyctidaceae</taxon>
        <taxon>Rhizophlyctis</taxon>
    </lineage>
</organism>
<feature type="non-terminal residue" evidence="3">
    <location>
        <position position="200"/>
    </location>
</feature>
<dbReference type="Pfam" id="PF21087">
    <property type="entry name" value="Glyco_hydro_134"/>
    <property type="match status" value="1"/>
</dbReference>
<evidence type="ECO:0000313" key="4">
    <source>
        <dbReference type="Proteomes" id="UP001212841"/>
    </source>
</evidence>
<feature type="domain" description="ShKT" evidence="2">
    <location>
        <begin position="26"/>
        <end position="62"/>
    </location>
</feature>
<feature type="chain" id="PRO_5041961318" description="ShKT domain-containing protein" evidence="1">
    <location>
        <begin position="24"/>
        <end position="200"/>
    </location>
</feature>
<reference evidence="3" key="1">
    <citation type="submission" date="2020-05" db="EMBL/GenBank/DDBJ databases">
        <title>Phylogenomic resolution of chytrid fungi.</title>
        <authorList>
            <person name="Stajich J.E."/>
            <person name="Amses K."/>
            <person name="Simmons R."/>
            <person name="Seto K."/>
            <person name="Myers J."/>
            <person name="Bonds A."/>
            <person name="Quandt C.A."/>
            <person name="Barry K."/>
            <person name="Liu P."/>
            <person name="Grigoriev I."/>
            <person name="Longcore J.E."/>
            <person name="James T.Y."/>
        </authorList>
    </citation>
    <scope>NUCLEOTIDE SEQUENCE</scope>
    <source>
        <strain evidence="3">JEL0318</strain>
    </source>
</reference>
<comment type="caution">
    <text evidence="3">The sequence shown here is derived from an EMBL/GenBank/DDBJ whole genome shotgun (WGS) entry which is preliminary data.</text>
</comment>
<dbReference type="InterPro" id="IPR003582">
    <property type="entry name" value="ShKT_dom"/>
</dbReference>
<feature type="signal peptide" evidence="1">
    <location>
        <begin position="1"/>
        <end position="23"/>
    </location>
</feature>
<sequence>MPRSAIILLAAFAMSYMPFQAEAQSCTDVAPSGGYTCAQQASWGKCDESWMNGYCQKSCNKCTSSGSNGGSGGSSVSGLGNRKRAITSAGGNSLDLATAMLETENMGTNYVYGDAKTQDAANFGIFKQNWGMLRVCCSRFRGQQQSQWNNGAVLNSNLQADISCLHECQGYYGTDRWFAGHRNGASGLSNPNTQDIQNYR</sequence>
<keyword evidence="4" id="KW-1185">Reference proteome</keyword>
<keyword evidence="1" id="KW-0732">Signal</keyword>
<dbReference type="EMBL" id="JADGJD010000517">
    <property type="protein sequence ID" value="KAJ3050402.1"/>
    <property type="molecule type" value="Genomic_DNA"/>
</dbReference>
<name>A0AAD5SBM0_9FUNG</name>